<feature type="region of interest" description="Disordered" evidence="1">
    <location>
        <begin position="580"/>
        <end position="659"/>
    </location>
</feature>
<evidence type="ECO:0000313" key="3">
    <source>
        <dbReference type="EMBL" id="API64799.1"/>
    </source>
</evidence>
<feature type="compositionally biased region" description="Basic and acidic residues" evidence="1">
    <location>
        <begin position="466"/>
        <end position="476"/>
    </location>
</feature>
<organism evidence="3">
    <name type="scientific">Saccharomyces mikatae</name>
    <name type="common">Yeast</name>
    <dbReference type="NCBI Taxonomy" id="114525"/>
    <lineage>
        <taxon>Eukaryota</taxon>
        <taxon>Fungi</taxon>
        <taxon>Dikarya</taxon>
        <taxon>Ascomycota</taxon>
        <taxon>Saccharomycotina</taxon>
        <taxon>Saccharomycetes</taxon>
        <taxon>Saccharomycetales</taxon>
        <taxon>Saccharomycetaceae</taxon>
        <taxon>Saccharomyces</taxon>
    </lineage>
</organism>
<reference evidence="3" key="1">
    <citation type="submission" date="2016-11" db="EMBL/GenBank/DDBJ databases">
        <title>MtDNA analysis in Saccharomyces yeasts reveals revisions in 'Yeast genetic code' and suggests the evolutionary history of some species.</title>
        <authorList>
            <person name="Sulo P."/>
            <person name="Szaboova D."/>
            <person name="Szemes T."/>
        </authorList>
    </citation>
    <scope>NUCLEOTIDE SEQUENCE</scope>
    <source>
        <strain evidence="3">CBS 8839</strain>
    </source>
</reference>
<dbReference type="InterPro" id="IPR040206">
    <property type="entry name" value="Zds1/2"/>
</dbReference>
<evidence type="ECO:0000259" key="2">
    <source>
        <dbReference type="SMART" id="SM01327"/>
    </source>
</evidence>
<accession>A0A1L4AA13</accession>
<feature type="region of interest" description="Disordered" evidence="1">
    <location>
        <begin position="458"/>
        <end position="511"/>
    </location>
</feature>
<dbReference type="Pfam" id="PF08632">
    <property type="entry name" value="Zds_C"/>
    <property type="match status" value="1"/>
</dbReference>
<protein>
    <submittedName>
        <fullName evidence="3">Zds2p</fullName>
    </submittedName>
</protein>
<feature type="compositionally biased region" description="Basic residues" evidence="1">
    <location>
        <begin position="690"/>
        <end position="709"/>
    </location>
</feature>
<dbReference type="SMART" id="SM01327">
    <property type="entry name" value="Zds_C"/>
    <property type="match status" value="1"/>
</dbReference>
<feature type="region of interest" description="Disordered" evidence="1">
    <location>
        <begin position="690"/>
        <end position="733"/>
    </location>
</feature>
<feature type="compositionally biased region" description="Basic and acidic residues" evidence="1">
    <location>
        <begin position="118"/>
        <end position="127"/>
    </location>
</feature>
<feature type="region of interest" description="Disordered" evidence="1">
    <location>
        <begin position="93"/>
        <end position="145"/>
    </location>
</feature>
<dbReference type="PANTHER" id="PTHR28089:SF1">
    <property type="entry name" value="PROTEIN ZDS1-RELATED"/>
    <property type="match status" value="1"/>
</dbReference>
<dbReference type="AlphaFoldDB" id="A0A1L4AA13"/>
<name>A0A1L4AA13_SACMI</name>
<gene>
    <name evidence="3" type="primary">ZDS2</name>
</gene>
<dbReference type="EMBL" id="KY095866">
    <property type="protein sequence ID" value="API64799.1"/>
    <property type="molecule type" value="Genomic_DNA"/>
</dbReference>
<dbReference type="GO" id="GO:0010971">
    <property type="term" value="P:positive regulation of G2/M transition of mitotic cell cycle"/>
    <property type="evidence" value="ECO:0007669"/>
    <property type="project" value="TreeGrafter"/>
</dbReference>
<evidence type="ECO:0000256" key="1">
    <source>
        <dbReference type="SAM" id="MobiDB-lite"/>
    </source>
</evidence>
<feature type="domain" description="Protein Zds1 C-terminal" evidence="2">
    <location>
        <begin position="859"/>
        <end position="911"/>
    </location>
</feature>
<dbReference type="GO" id="GO:0030010">
    <property type="term" value="P:establishment of cell polarity"/>
    <property type="evidence" value="ECO:0007669"/>
    <property type="project" value="TreeGrafter"/>
</dbReference>
<dbReference type="InterPro" id="IPR013941">
    <property type="entry name" value="ZDS1_C"/>
</dbReference>
<feature type="compositionally biased region" description="Low complexity" evidence="1">
    <location>
        <begin position="615"/>
        <end position="637"/>
    </location>
</feature>
<feature type="compositionally biased region" description="Low complexity" evidence="1">
    <location>
        <begin position="485"/>
        <end position="501"/>
    </location>
</feature>
<feature type="region of interest" description="Disordered" evidence="1">
    <location>
        <begin position="1"/>
        <end position="28"/>
    </location>
</feature>
<dbReference type="PANTHER" id="PTHR28089">
    <property type="entry name" value="PROTEIN ZDS1-RELATED"/>
    <property type="match status" value="1"/>
</dbReference>
<proteinExistence type="predicted"/>
<sequence length="949" mass="106588">MILTEDDQNDVSHDTVESCGNGADNNNNNIQMRRMRKTQLSKKELLEKRKSDVFIAAKSLDTEIQNVKNLKRLSIGSMDLVIDPELEFKVNSRNSYSSDSSKESLQESLCEEDVIQPKQEEEKRGEDNDAYEEGEATNADDSIDITQTEYLHDEETLEKEKIFYNAPSSTSSARVTCRNRRLSGVKALAHDAVLEAMDDHESKTVDFTQNLLWVPANQHPNVKPENYLELIQDTLQNIQISTDEDSGESTLEVGNNHVILNRKSSGSIVRRPSRLKTSYTKFDDEISVADKPEVGQEQVNKRIPSSEVRTIRSVSLKEITEELTKISNNAGLTGSNAVTLARSLSMSGSFTNENLLLKSNDAENDSEFASNMFNESGRTIPERSSLRRSKFNTYKIRLEGSGLPQAANLKNLMNMRTSDDRRSTSSPACYARLPQEQGSLNDFQEIFDHYRRTSTDWSTDWSTENAKYDDSPNYHSDEEDLTHASISQDSSLLSTDSSNNSVLVKPHNAGSMISERLDQQHVSSREDENNNISEPSHGWSWLNYSNENLNNNDNTHEQFIDDQDDDGCVENEKADFVNLSVSRRTKSTKRASERINHSKNRHSPIFQVRSDESKSPIITPPVLSSSSSQSSDPTVLSVTEKKLESPNDDKTNTHKKKSLEKRLAGLFKRRQQSGPSKSDVKLIKKSVRKELKKKASHSGLSKFRKSPKKKFQEANVNQKCPSPPVETDSTGDVDTESTIQSTIQNPNTSTILSDRNISHSSEFVVETISELDGDDSFDISGNDINYNVEVHSNIDRDTAAGSDDSIEQQEESIIPSPETQTPNLIPRKLTFGDVVKPKYPNAPIKFTDSAFGFPLPMITNSTVIMFDHRLGINVERAIYRLSHLKLSDPGRELRQQVLLSNFMYSYLNLVNHTLYMEQMGSEDVVFNGDSALGMVDKNDSDGTILIPDI</sequence>
<dbReference type="GO" id="GO:0005737">
    <property type="term" value="C:cytoplasm"/>
    <property type="evidence" value="ECO:0007669"/>
    <property type="project" value="TreeGrafter"/>
</dbReference>
<feature type="compositionally biased region" description="Basic and acidic residues" evidence="1">
    <location>
        <begin position="639"/>
        <end position="652"/>
    </location>
</feature>